<feature type="chain" id="PRO_5042115886" description="Strictosidine synthase conserved region domain-containing protein" evidence="6">
    <location>
        <begin position="32"/>
        <end position="352"/>
    </location>
</feature>
<evidence type="ECO:0000256" key="5">
    <source>
        <dbReference type="ARBA" id="ARBA00023180"/>
    </source>
</evidence>
<evidence type="ECO:0000256" key="1">
    <source>
        <dbReference type="ARBA" id="ARBA00004116"/>
    </source>
</evidence>
<name>A0AAE1MJ40_9FABA</name>
<keyword evidence="9" id="KW-1185">Reference proteome</keyword>
<comment type="caution">
    <text evidence="8">The sequence shown here is derived from an EMBL/GenBank/DDBJ whole genome shotgun (WGS) entry which is preliminary data.</text>
</comment>
<gene>
    <name evidence="8" type="ORF">QN277_029075</name>
</gene>
<dbReference type="PANTHER" id="PTHR10426">
    <property type="entry name" value="STRICTOSIDINE SYNTHASE-RELATED"/>
    <property type="match status" value="1"/>
</dbReference>
<keyword evidence="3" id="KW-0926">Vacuole</keyword>
<dbReference type="SUPFAM" id="SSF63829">
    <property type="entry name" value="Calcium-dependent phosphotriesterase"/>
    <property type="match status" value="1"/>
</dbReference>
<dbReference type="EMBL" id="JAWXYG010000009">
    <property type="protein sequence ID" value="KAK4263693.1"/>
    <property type="molecule type" value="Genomic_DNA"/>
</dbReference>
<reference evidence="8" key="1">
    <citation type="submission" date="2023-10" db="EMBL/GenBank/DDBJ databases">
        <title>Chromosome-level genome of the transformable northern wattle, Acacia crassicarpa.</title>
        <authorList>
            <person name="Massaro I."/>
            <person name="Sinha N.R."/>
            <person name="Poethig S."/>
            <person name="Leichty A.R."/>
        </authorList>
    </citation>
    <scope>NUCLEOTIDE SEQUENCE</scope>
    <source>
        <strain evidence="8">Acra3RX</strain>
        <tissue evidence="8">Leaf</tissue>
    </source>
</reference>
<dbReference type="AlphaFoldDB" id="A0AAE1MJ40"/>
<feature type="domain" description="Strictosidine synthase conserved region" evidence="7">
    <location>
        <begin position="163"/>
        <end position="250"/>
    </location>
</feature>
<comment type="subcellular location">
    <subcellularLocation>
        <location evidence="1">Vacuole</location>
    </subcellularLocation>
</comment>
<dbReference type="PANTHER" id="PTHR10426:SF86">
    <property type="entry name" value="PROTEIN STRICTOSIDINE SYNTHASE-LIKE 10-LIKE"/>
    <property type="match status" value="1"/>
</dbReference>
<organism evidence="8 9">
    <name type="scientific">Acacia crassicarpa</name>
    <name type="common">northern wattle</name>
    <dbReference type="NCBI Taxonomy" id="499986"/>
    <lineage>
        <taxon>Eukaryota</taxon>
        <taxon>Viridiplantae</taxon>
        <taxon>Streptophyta</taxon>
        <taxon>Embryophyta</taxon>
        <taxon>Tracheophyta</taxon>
        <taxon>Spermatophyta</taxon>
        <taxon>Magnoliopsida</taxon>
        <taxon>eudicotyledons</taxon>
        <taxon>Gunneridae</taxon>
        <taxon>Pentapetalae</taxon>
        <taxon>rosids</taxon>
        <taxon>fabids</taxon>
        <taxon>Fabales</taxon>
        <taxon>Fabaceae</taxon>
        <taxon>Caesalpinioideae</taxon>
        <taxon>mimosoid clade</taxon>
        <taxon>Acacieae</taxon>
        <taxon>Acacia</taxon>
    </lineage>
</organism>
<dbReference type="InterPro" id="IPR011042">
    <property type="entry name" value="6-blade_b-propeller_TolB-like"/>
</dbReference>
<dbReference type="FunFam" id="2.120.10.30:FF:000032">
    <property type="entry name" value="Protein STRICTOSIDINE SYNTHASE-LIKE 13"/>
    <property type="match status" value="1"/>
</dbReference>
<evidence type="ECO:0000313" key="8">
    <source>
        <dbReference type="EMBL" id="KAK4263693.1"/>
    </source>
</evidence>
<feature type="signal peptide" evidence="6">
    <location>
        <begin position="1"/>
        <end position="31"/>
    </location>
</feature>
<proteinExistence type="inferred from homology"/>
<evidence type="ECO:0000259" key="7">
    <source>
        <dbReference type="Pfam" id="PF03088"/>
    </source>
</evidence>
<dbReference type="Proteomes" id="UP001293593">
    <property type="component" value="Unassembled WGS sequence"/>
</dbReference>
<dbReference type="GO" id="GO:0012505">
    <property type="term" value="C:endomembrane system"/>
    <property type="evidence" value="ECO:0007669"/>
    <property type="project" value="TreeGrafter"/>
</dbReference>
<dbReference type="Pfam" id="PF20067">
    <property type="entry name" value="SSL_N"/>
    <property type="match status" value="1"/>
</dbReference>
<evidence type="ECO:0000256" key="2">
    <source>
        <dbReference type="ARBA" id="ARBA00009191"/>
    </source>
</evidence>
<dbReference type="Pfam" id="PF03088">
    <property type="entry name" value="Str_synth"/>
    <property type="match status" value="1"/>
</dbReference>
<dbReference type="GO" id="GO:0016787">
    <property type="term" value="F:hydrolase activity"/>
    <property type="evidence" value="ECO:0007669"/>
    <property type="project" value="TreeGrafter"/>
</dbReference>
<accession>A0AAE1MJ40</accession>
<keyword evidence="5" id="KW-0325">Glycoprotein</keyword>
<sequence length="352" mass="38689">MLPRKSSSSSSPIFFFLLMLSFVATFILTSGEEIFKDGLRNSVVLGLPDGEGPESFAFDCNGDGPYTGISDGRVLKWQRIQKRWVEFAVTSPNRNRKLCDGSTDPNNEPACGRPLGVKFDIKTCDLYIADAYFGLLRVGPSGGVAKQVAISANNDSSPFKFLNGLDVDDQTGVVYFSESSTVYQRREVQMIFQTRDKTGRLLKYDPNTKKVEVLLQGLAFANGVALNKDGSFLLLVETSSRNITKFWLKGSKTYTSEPFTQPERSPDNIKRNKNGDFWVGLNSNRTSSGNANSNATLGDDPVGVKFDEKGKTLVVLDGRGGPLLEAVSEVEEHYGKLWVGSATKPYAVKIKE</sequence>
<dbReference type="InterPro" id="IPR018119">
    <property type="entry name" value="Strictosidine_synth_cons-reg"/>
</dbReference>
<dbReference type="Gene3D" id="2.120.10.30">
    <property type="entry name" value="TolB, C-terminal domain"/>
    <property type="match status" value="1"/>
</dbReference>
<protein>
    <recommendedName>
        <fullName evidence="7">Strictosidine synthase conserved region domain-containing protein</fullName>
    </recommendedName>
</protein>
<evidence type="ECO:0000256" key="6">
    <source>
        <dbReference type="SAM" id="SignalP"/>
    </source>
</evidence>
<keyword evidence="4 6" id="KW-0732">Signal</keyword>
<evidence type="ECO:0000256" key="3">
    <source>
        <dbReference type="ARBA" id="ARBA00022554"/>
    </source>
</evidence>
<evidence type="ECO:0000256" key="4">
    <source>
        <dbReference type="ARBA" id="ARBA00022729"/>
    </source>
</evidence>
<evidence type="ECO:0000313" key="9">
    <source>
        <dbReference type="Proteomes" id="UP001293593"/>
    </source>
</evidence>
<dbReference type="GO" id="GO:0005773">
    <property type="term" value="C:vacuole"/>
    <property type="evidence" value="ECO:0007669"/>
    <property type="project" value="UniProtKB-SubCell"/>
</dbReference>
<comment type="similarity">
    <text evidence="2">Belongs to the strictosidine synthase family.</text>
</comment>